<dbReference type="EMBL" id="CYXX01000015">
    <property type="protein sequence ID" value="CUN14407.1"/>
    <property type="molecule type" value="Genomic_DNA"/>
</dbReference>
<gene>
    <name evidence="3" type="ORF">DW707_17335</name>
    <name evidence="2" type="ORF">DW914_18375</name>
    <name evidence="1" type="ORF">ERS852444_02082</name>
</gene>
<dbReference type="AlphaFoldDB" id="A0A173UJN8"/>
<dbReference type="Proteomes" id="UP000095453">
    <property type="component" value="Unassembled WGS sequence"/>
</dbReference>
<evidence type="ECO:0000313" key="1">
    <source>
        <dbReference type="EMBL" id="CUN14407.1"/>
    </source>
</evidence>
<proteinExistence type="predicted"/>
<dbReference type="Proteomes" id="UP000286271">
    <property type="component" value="Unassembled WGS sequence"/>
</dbReference>
<evidence type="ECO:0000313" key="3">
    <source>
        <dbReference type="EMBL" id="RHE90515.1"/>
    </source>
</evidence>
<evidence type="ECO:0000313" key="2">
    <source>
        <dbReference type="EMBL" id="RHA82382.1"/>
    </source>
</evidence>
<reference evidence="1 4" key="1">
    <citation type="submission" date="2015-09" db="EMBL/GenBank/DDBJ databases">
        <authorList>
            <consortium name="Pathogen Informatics"/>
        </authorList>
    </citation>
    <scope>NUCLEOTIDE SEQUENCE [LARGE SCALE GENOMIC DNA]</scope>
    <source>
        <strain evidence="1 4">2789STDY5608887</strain>
    </source>
</reference>
<dbReference type="Proteomes" id="UP000283492">
    <property type="component" value="Unassembled WGS sequence"/>
</dbReference>
<protein>
    <submittedName>
        <fullName evidence="1">Uncharacterized protein</fullName>
    </submittedName>
</protein>
<accession>A0A173UJN8</accession>
<dbReference type="EMBL" id="QSFX01000057">
    <property type="protein sequence ID" value="RHA82382.1"/>
    <property type="molecule type" value="Genomic_DNA"/>
</dbReference>
<evidence type="ECO:0000313" key="5">
    <source>
        <dbReference type="Proteomes" id="UP000283492"/>
    </source>
</evidence>
<sequence length="104" mass="12096">MFIKYDEIELMEFFESEPIFIGDEEAGECMYVRRQGDFKIILVISTYEMYIKVSVSYKENVIYSEKHSSISGIERIDKNTLKVSSDNHDIVIINAPQIGVFVEE</sequence>
<dbReference type="RefSeq" id="WP_055169665.1">
    <property type="nucleotide sequence ID" value="NZ_CABJFX010000057.1"/>
</dbReference>
<evidence type="ECO:0000313" key="6">
    <source>
        <dbReference type="Proteomes" id="UP000286271"/>
    </source>
</evidence>
<evidence type="ECO:0000313" key="4">
    <source>
        <dbReference type="Proteomes" id="UP000095453"/>
    </source>
</evidence>
<name>A0A173UJN8_9FIRM</name>
<organism evidence="1 4">
    <name type="scientific">Roseburia inulinivorans</name>
    <dbReference type="NCBI Taxonomy" id="360807"/>
    <lineage>
        <taxon>Bacteria</taxon>
        <taxon>Bacillati</taxon>
        <taxon>Bacillota</taxon>
        <taxon>Clostridia</taxon>
        <taxon>Lachnospirales</taxon>
        <taxon>Lachnospiraceae</taxon>
        <taxon>Roseburia</taxon>
    </lineage>
</organism>
<reference evidence="5 6" key="2">
    <citation type="submission" date="2018-08" db="EMBL/GenBank/DDBJ databases">
        <title>A genome reference for cultivated species of the human gut microbiota.</title>
        <authorList>
            <person name="Zou Y."/>
            <person name="Xue W."/>
            <person name="Luo G."/>
        </authorList>
    </citation>
    <scope>NUCLEOTIDE SEQUENCE [LARGE SCALE GENOMIC DNA]</scope>
    <source>
        <strain evidence="3 6">AM27-11</strain>
        <strain evidence="2 5">AM42-1AC</strain>
    </source>
</reference>
<dbReference type="EMBL" id="QSKW01000049">
    <property type="protein sequence ID" value="RHE90515.1"/>
    <property type="molecule type" value="Genomic_DNA"/>
</dbReference>